<feature type="active site" evidence="6">
    <location>
        <position position="86"/>
    </location>
</feature>
<evidence type="ECO:0000313" key="9">
    <source>
        <dbReference type="EMBL" id="TLQ40791.1"/>
    </source>
</evidence>
<keyword evidence="7" id="KW-0472">Membrane</keyword>
<evidence type="ECO:0000256" key="3">
    <source>
        <dbReference type="ARBA" id="ARBA00009370"/>
    </source>
</evidence>
<dbReference type="InterPro" id="IPR000223">
    <property type="entry name" value="Pept_S26A_signal_pept_1"/>
</dbReference>
<feature type="domain" description="Peptidase S26" evidence="8">
    <location>
        <begin position="12"/>
        <end position="179"/>
    </location>
</feature>
<evidence type="ECO:0000256" key="7">
    <source>
        <dbReference type="RuleBase" id="RU362042"/>
    </source>
</evidence>
<dbReference type="GO" id="GO:0004252">
    <property type="term" value="F:serine-type endopeptidase activity"/>
    <property type="evidence" value="ECO:0007669"/>
    <property type="project" value="InterPro"/>
</dbReference>
<reference evidence="9 10" key="1">
    <citation type="submission" date="2019-05" db="EMBL/GenBank/DDBJ databases">
        <title>The metagenome of a microbial culture collection derived from dairy environment covers the genomic content of the human microbiome.</title>
        <authorList>
            <person name="Roder T."/>
            <person name="Wuthrich D."/>
            <person name="Sattari Z."/>
            <person name="Von Ah U."/>
            <person name="Bar C."/>
            <person name="Ronchi F."/>
            <person name="Macpherson A.J."/>
            <person name="Ganal-Vonarburg S.C."/>
            <person name="Bruggmann R."/>
            <person name="Vergeres G."/>
        </authorList>
    </citation>
    <scope>NUCLEOTIDE SEQUENCE [LARGE SCALE GENOMIC DNA]</scope>
    <source>
        <strain evidence="9 10">FAM 24227</strain>
    </source>
</reference>
<dbReference type="PROSITE" id="PS00760">
    <property type="entry name" value="SPASE_I_2"/>
    <property type="match status" value="1"/>
</dbReference>
<evidence type="ECO:0000259" key="8">
    <source>
        <dbReference type="Pfam" id="PF10502"/>
    </source>
</evidence>
<evidence type="ECO:0000256" key="1">
    <source>
        <dbReference type="ARBA" id="ARBA00000677"/>
    </source>
</evidence>
<gene>
    <name evidence="9" type="primary">lepB</name>
    <name evidence="9" type="ORF">FEZ33_07410</name>
</gene>
<protein>
    <recommendedName>
        <fullName evidence="4 7">Signal peptidase I</fullName>
        <ecNumber evidence="4 7">3.4.21.89</ecNumber>
    </recommendedName>
</protein>
<dbReference type="OrthoDB" id="9802919at2"/>
<dbReference type="InterPro" id="IPR019758">
    <property type="entry name" value="Pept_S26A_signal_pept_1_CS"/>
</dbReference>
<dbReference type="GO" id="GO:0006465">
    <property type="term" value="P:signal peptide processing"/>
    <property type="evidence" value="ECO:0007669"/>
    <property type="project" value="InterPro"/>
</dbReference>
<dbReference type="EC" id="3.4.21.89" evidence="4 7"/>
<organism evidence="9 10">
    <name type="scientific">Ruoffia tabacinasalis</name>
    <dbReference type="NCBI Taxonomy" id="87458"/>
    <lineage>
        <taxon>Bacteria</taxon>
        <taxon>Bacillati</taxon>
        <taxon>Bacillota</taxon>
        <taxon>Bacilli</taxon>
        <taxon>Lactobacillales</taxon>
        <taxon>Aerococcaceae</taxon>
        <taxon>Ruoffia</taxon>
    </lineage>
</organism>
<evidence type="ECO:0000256" key="6">
    <source>
        <dbReference type="PIRSR" id="PIRSR600223-1"/>
    </source>
</evidence>
<dbReference type="SUPFAM" id="SSF51306">
    <property type="entry name" value="LexA/Signal peptidase"/>
    <property type="match status" value="1"/>
</dbReference>
<keyword evidence="7" id="KW-1133">Transmembrane helix</keyword>
<dbReference type="EMBL" id="VBSP01000024">
    <property type="protein sequence ID" value="TLQ40791.1"/>
    <property type="molecule type" value="Genomic_DNA"/>
</dbReference>
<evidence type="ECO:0000256" key="2">
    <source>
        <dbReference type="ARBA" id="ARBA00004401"/>
    </source>
</evidence>
<comment type="subcellular location">
    <subcellularLocation>
        <location evidence="2">Cell membrane</location>
        <topology evidence="2">Single-pass type II membrane protein</topology>
    </subcellularLocation>
    <subcellularLocation>
        <location evidence="7">Membrane</location>
        <topology evidence="7">Single-pass type II membrane protein</topology>
    </subcellularLocation>
</comment>
<dbReference type="GO" id="GO:0005886">
    <property type="term" value="C:plasma membrane"/>
    <property type="evidence" value="ECO:0007669"/>
    <property type="project" value="UniProtKB-SubCell"/>
</dbReference>
<keyword evidence="7" id="KW-0645">Protease</keyword>
<accession>A0A5R9DWK5</accession>
<evidence type="ECO:0000256" key="4">
    <source>
        <dbReference type="ARBA" id="ARBA00013208"/>
    </source>
</evidence>
<dbReference type="CDD" id="cd06530">
    <property type="entry name" value="S26_SPase_I"/>
    <property type="match status" value="1"/>
</dbReference>
<comment type="catalytic activity">
    <reaction evidence="1 7">
        <text>Cleavage of hydrophobic, N-terminal signal or leader sequences from secreted and periplasmic proteins.</text>
        <dbReference type="EC" id="3.4.21.89"/>
    </reaction>
</comment>
<dbReference type="RefSeq" id="WP_138404768.1">
    <property type="nucleotide sequence ID" value="NZ_VBSP01000024.1"/>
</dbReference>
<dbReference type="Proteomes" id="UP000306420">
    <property type="component" value="Unassembled WGS sequence"/>
</dbReference>
<dbReference type="GO" id="GO:0009003">
    <property type="term" value="F:signal peptidase activity"/>
    <property type="evidence" value="ECO:0007669"/>
    <property type="project" value="UniProtKB-EC"/>
</dbReference>
<keyword evidence="7" id="KW-0812">Transmembrane</keyword>
<feature type="active site" evidence="6">
    <location>
        <position position="41"/>
    </location>
</feature>
<dbReference type="PRINTS" id="PR00727">
    <property type="entry name" value="LEADERPTASE"/>
</dbReference>
<dbReference type="Gene3D" id="2.10.109.10">
    <property type="entry name" value="Umud Fragment, subunit A"/>
    <property type="match status" value="1"/>
</dbReference>
<dbReference type="InterPro" id="IPR036286">
    <property type="entry name" value="LexA/Signal_pep-like_sf"/>
</dbReference>
<comment type="similarity">
    <text evidence="3 7">Belongs to the peptidase S26 family.</text>
</comment>
<keyword evidence="5 7" id="KW-0378">Hydrolase</keyword>
<evidence type="ECO:0000256" key="5">
    <source>
        <dbReference type="ARBA" id="ARBA00022801"/>
    </source>
</evidence>
<dbReference type="NCBIfam" id="TIGR02227">
    <property type="entry name" value="sigpep_I_bact"/>
    <property type="match status" value="1"/>
</dbReference>
<evidence type="ECO:0000313" key="10">
    <source>
        <dbReference type="Proteomes" id="UP000306420"/>
    </source>
</evidence>
<feature type="transmembrane region" description="Helical" evidence="7">
    <location>
        <begin position="12"/>
        <end position="31"/>
    </location>
</feature>
<comment type="caution">
    <text evidence="9">The sequence shown here is derived from an EMBL/GenBank/DDBJ whole genome shotgun (WGS) entry which is preliminary data.</text>
</comment>
<dbReference type="PROSITE" id="PS00761">
    <property type="entry name" value="SPASE_I_3"/>
    <property type="match status" value="1"/>
</dbReference>
<proteinExistence type="inferred from homology"/>
<dbReference type="Pfam" id="PF10502">
    <property type="entry name" value="Peptidase_S26"/>
    <property type="match status" value="1"/>
</dbReference>
<dbReference type="InterPro" id="IPR019757">
    <property type="entry name" value="Pept_S26A_signal_pept_1_Lys-AS"/>
</dbReference>
<dbReference type="PANTHER" id="PTHR43390">
    <property type="entry name" value="SIGNAL PEPTIDASE I"/>
    <property type="match status" value="1"/>
</dbReference>
<dbReference type="AlphaFoldDB" id="A0A5R9DWK5"/>
<dbReference type="InterPro" id="IPR019533">
    <property type="entry name" value="Peptidase_S26"/>
</dbReference>
<name>A0A5R9DWK5_9LACT</name>
<sequence>MTFKGIIREIISTLIWVAVIFLGIKVFYAYVMEPFIVDGRSMEYTLHDGEKMFMMKLNDIERFDVVVFPAPGGPITSDEPQSLYIKRVIGVPGDTIAYQDDQLILNGVQMNEPYLDDMRADVLGNFTGDFQLEEITGSATVPEGQVFVMGDNRRNSLDGRAFGFIDAEDIIGEADYIHWPLSSMRALDQYEMNENQDAIVKMD</sequence>
<dbReference type="PANTHER" id="PTHR43390:SF1">
    <property type="entry name" value="CHLOROPLAST PROCESSING PEPTIDASE"/>
    <property type="match status" value="1"/>
</dbReference>